<comment type="caution">
    <text evidence="3">The sequence shown here is derived from an EMBL/GenBank/DDBJ whole genome shotgun (WGS) entry which is preliminary data.</text>
</comment>
<accession>A0AAE1GUP6</accession>
<name>A0AAE1GUP6_9NEOP</name>
<evidence type="ECO:0000313" key="3">
    <source>
        <dbReference type="EMBL" id="KAK3909582.1"/>
    </source>
</evidence>
<feature type="chain" id="PRO_5041907946" evidence="2">
    <location>
        <begin position="21"/>
        <end position="277"/>
    </location>
</feature>
<keyword evidence="3" id="KW-0378">Hydrolase</keyword>
<keyword evidence="2" id="KW-0732">Signal</keyword>
<organism evidence="3 4">
    <name type="scientific">Frankliniella fusca</name>
    <dbReference type="NCBI Taxonomy" id="407009"/>
    <lineage>
        <taxon>Eukaryota</taxon>
        <taxon>Metazoa</taxon>
        <taxon>Ecdysozoa</taxon>
        <taxon>Arthropoda</taxon>
        <taxon>Hexapoda</taxon>
        <taxon>Insecta</taxon>
        <taxon>Pterygota</taxon>
        <taxon>Neoptera</taxon>
        <taxon>Paraneoptera</taxon>
        <taxon>Thysanoptera</taxon>
        <taxon>Terebrantia</taxon>
        <taxon>Thripoidea</taxon>
        <taxon>Thripidae</taxon>
        <taxon>Frankliniella</taxon>
    </lineage>
</organism>
<dbReference type="GO" id="GO:0004061">
    <property type="term" value="F:arylformamidase activity"/>
    <property type="evidence" value="ECO:0007669"/>
    <property type="project" value="InterPro"/>
</dbReference>
<gene>
    <name evidence="3" type="ORF">KUF71_019685</name>
</gene>
<keyword evidence="4" id="KW-1185">Reference proteome</keyword>
<dbReference type="Pfam" id="PF04199">
    <property type="entry name" value="Cyclase"/>
    <property type="match status" value="1"/>
</dbReference>
<dbReference type="Gene3D" id="3.50.30.50">
    <property type="entry name" value="Putative cyclase"/>
    <property type="match status" value="1"/>
</dbReference>
<dbReference type="AlphaFoldDB" id="A0AAE1GUP6"/>
<comment type="similarity">
    <text evidence="1">Belongs to the Cyclase 1 superfamily.</text>
</comment>
<dbReference type="InterPro" id="IPR037175">
    <property type="entry name" value="KFase_sf"/>
</dbReference>
<reference evidence="3" key="2">
    <citation type="journal article" date="2023" name="BMC Genomics">
        <title>Pest status, molecular evolution, and epigenetic factors derived from the genome assembly of Frankliniella fusca, a thysanopteran phytovirus vector.</title>
        <authorList>
            <person name="Catto M.A."/>
            <person name="Labadie P.E."/>
            <person name="Jacobson A.L."/>
            <person name="Kennedy G.G."/>
            <person name="Srinivasan R."/>
            <person name="Hunt B.G."/>
        </authorList>
    </citation>
    <scope>NUCLEOTIDE SEQUENCE</scope>
    <source>
        <strain evidence="3">PL_HMW_Pooled</strain>
    </source>
</reference>
<reference evidence="3" key="1">
    <citation type="submission" date="2021-07" db="EMBL/GenBank/DDBJ databases">
        <authorList>
            <person name="Catto M.A."/>
            <person name="Jacobson A."/>
            <person name="Kennedy G."/>
            <person name="Labadie P."/>
            <person name="Hunt B.G."/>
            <person name="Srinivasan R."/>
        </authorList>
    </citation>
    <scope>NUCLEOTIDE SEQUENCE</scope>
    <source>
        <strain evidence="3">PL_HMW_Pooled</strain>
        <tissue evidence="3">Head</tissue>
    </source>
</reference>
<evidence type="ECO:0000256" key="2">
    <source>
        <dbReference type="SAM" id="SignalP"/>
    </source>
</evidence>
<dbReference type="SUPFAM" id="SSF102198">
    <property type="entry name" value="Putative cyclase"/>
    <property type="match status" value="1"/>
</dbReference>
<evidence type="ECO:0000256" key="1">
    <source>
        <dbReference type="ARBA" id="ARBA00007865"/>
    </source>
</evidence>
<sequence>MLVPWTLVLAALACPVPALCGPAPSPAESFHGPLDLTHPLNALAQNWPGARGFNFTLRVAQAEPWADNGWVAFNEFCMAEHLGTHIDAPYHFNETGWKLHEIPLERLIAPGVLIDASVAAAANRDLFLGVDALEEWEAQHGRVAEASVVLLRFGWADKYADRRAYFGVPTEDRASNDTEHLSFPSLSPELARALAERRVAGVGVDTPSVDPGKAGDHAPLAHRALAAVNAFNLENLDLRTTALPPKGFTLIVLPAKIEDGTGGPVRVVAVPGSRPWP</sequence>
<dbReference type="PANTHER" id="PTHR31118:SF12">
    <property type="entry name" value="CYCLASE-LIKE PROTEIN 2"/>
    <property type="match status" value="1"/>
</dbReference>
<proteinExistence type="inferred from homology"/>
<protein>
    <submittedName>
        <fullName evidence="3">Isatin hydrolase</fullName>
    </submittedName>
</protein>
<dbReference type="EMBL" id="JAHWGI010000106">
    <property type="protein sequence ID" value="KAK3909582.1"/>
    <property type="molecule type" value="Genomic_DNA"/>
</dbReference>
<feature type="signal peptide" evidence="2">
    <location>
        <begin position="1"/>
        <end position="20"/>
    </location>
</feature>
<dbReference type="GO" id="GO:0019441">
    <property type="term" value="P:L-tryptophan catabolic process to kynurenine"/>
    <property type="evidence" value="ECO:0007669"/>
    <property type="project" value="InterPro"/>
</dbReference>
<dbReference type="Proteomes" id="UP001219518">
    <property type="component" value="Unassembled WGS sequence"/>
</dbReference>
<dbReference type="InterPro" id="IPR007325">
    <property type="entry name" value="KFase/CYL"/>
</dbReference>
<evidence type="ECO:0000313" key="4">
    <source>
        <dbReference type="Proteomes" id="UP001219518"/>
    </source>
</evidence>
<dbReference type="PANTHER" id="PTHR31118">
    <property type="entry name" value="CYCLASE-LIKE PROTEIN 2"/>
    <property type="match status" value="1"/>
</dbReference>